<dbReference type="InterPro" id="IPR052186">
    <property type="entry name" value="Hydantoin_racemase-like"/>
</dbReference>
<reference evidence="2" key="1">
    <citation type="submission" date="2018-05" db="EMBL/GenBank/DDBJ databases">
        <authorList>
            <person name="Lanie J.A."/>
            <person name="Ng W.-L."/>
            <person name="Kazmierczak K.M."/>
            <person name="Andrzejewski T.M."/>
            <person name="Davidsen T.M."/>
            <person name="Wayne K.J."/>
            <person name="Tettelin H."/>
            <person name="Glass J.I."/>
            <person name="Rusch D."/>
            <person name="Podicherti R."/>
            <person name="Tsui H.-C.T."/>
            <person name="Winkler M.E."/>
        </authorList>
    </citation>
    <scope>NUCLEOTIDE SEQUENCE</scope>
</reference>
<dbReference type="Pfam" id="PF01177">
    <property type="entry name" value="Asp_Glu_race"/>
    <property type="match status" value="1"/>
</dbReference>
<name>A0A382BSI1_9ZZZZ</name>
<dbReference type="GO" id="GO:0047661">
    <property type="term" value="F:amino-acid racemase activity"/>
    <property type="evidence" value="ECO:0007669"/>
    <property type="project" value="InterPro"/>
</dbReference>
<evidence type="ECO:0000313" key="2">
    <source>
        <dbReference type="EMBL" id="SVB16755.1"/>
    </source>
</evidence>
<proteinExistence type="inferred from homology"/>
<protein>
    <recommendedName>
        <fullName evidence="3">Asp/Glu racemase</fullName>
    </recommendedName>
</protein>
<dbReference type="PANTHER" id="PTHR28047">
    <property type="entry name" value="PROTEIN DCG1"/>
    <property type="match status" value="1"/>
</dbReference>
<dbReference type="PANTHER" id="PTHR28047:SF5">
    <property type="entry name" value="PROTEIN DCG1"/>
    <property type="match status" value="1"/>
</dbReference>
<organism evidence="2">
    <name type="scientific">marine metagenome</name>
    <dbReference type="NCBI Taxonomy" id="408172"/>
    <lineage>
        <taxon>unclassified sequences</taxon>
        <taxon>metagenomes</taxon>
        <taxon>ecological metagenomes</taxon>
    </lineage>
</organism>
<evidence type="ECO:0000256" key="1">
    <source>
        <dbReference type="ARBA" id="ARBA00038414"/>
    </source>
</evidence>
<comment type="similarity">
    <text evidence="1">Belongs to the HyuE racemase family.</text>
</comment>
<evidence type="ECO:0008006" key="3">
    <source>
        <dbReference type="Google" id="ProtNLM"/>
    </source>
</evidence>
<accession>A0A382BSI1</accession>
<sequence>MNERIVVINPNSSVDVTDGIDAAMQPLRFSDGPSIDCLTLKDGPPGIETQRHVDSVVGPLCDLIEREGNNTDAFVIACFSDPGLHSARETTTRPVMGISESGITTALTLGEKFGIIAILPKGITRHKRYIRQMGLEGRLAGDRAIGVGVTGLSAEEEVESRMTAVGRKLIEEDGADTLIMGCAGMARYRHRLEDTLGVPVIDPSQAAVADAIAAVRLGYRNHSNNMA</sequence>
<gene>
    <name evidence="2" type="ORF">METZ01_LOCUS169609</name>
</gene>
<dbReference type="AlphaFoldDB" id="A0A382BSI1"/>
<dbReference type="Gene3D" id="3.40.50.12500">
    <property type="match status" value="1"/>
</dbReference>
<dbReference type="InterPro" id="IPR053714">
    <property type="entry name" value="Iso_Racemase_Enz_sf"/>
</dbReference>
<dbReference type="InterPro" id="IPR015942">
    <property type="entry name" value="Asp/Glu/hydantoin_racemase"/>
</dbReference>
<dbReference type="EMBL" id="UINC01031153">
    <property type="protein sequence ID" value="SVB16755.1"/>
    <property type="molecule type" value="Genomic_DNA"/>
</dbReference>